<dbReference type="PANTHER" id="PTHR33542">
    <property type="entry name" value="SIROHYDROCHLORIN FERROCHELATASE, CHLOROPLASTIC"/>
    <property type="match status" value="1"/>
</dbReference>
<dbReference type="PANTHER" id="PTHR33542:SF3">
    <property type="entry name" value="SIROHYDROCHLORIN FERROCHELATASE, CHLOROPLASTIC"/>
    <property type="match status" value="1"/>
</dbReference>
<dbReference type="Proteomes" id="UP000316798">
    <property type="component" value="Chromosome"/>
</dbReference>
<dbReference type="SUPFAM" id="SSF53800">
    <property type="entry name" value="Chelatase"/>
    <property type="match status" value="1"/>
</dbReference>
<evidence type="ECO:0000256" key="1">
    <source>
        <dbReference type="ARBA" id="ARBA00022723"/>
    </source>
</evidence>
<evidence type="ECO:0000313" key="3">
    <source>
        <dbReference type="EMBL" id="QDL37584.1"/>
    </source>
</evidence>
<keyword evidence="2" id="KW-0456">Lyase</keyword>
<reference evidence="3 4" key="1">
    <citation type="submission" date="2019-01" db="EMBL/GenBank/DDBJ databases">
        <title>Genomic insights into a novel species Rhodoferax sp.</title>
        <authorList>
            <person name="Jin L."/>
        </authorList>
    </citation>
    <scope>NUCLEOTIDE SEQUENCE [LARGE SCALE GENOMIC DNA]</scope>
    <source>
        <strain evidence="3 4">CHu59-6-5</strain>
    </source>
</reference>
<evidence type="ECO:0000313" key="4">
    <source>
        <dbReference type="Proteomes" id="UP000316798"/>
    </source>
</evidence>
<dbReference type="CDD" id="cd03416">
    <property type="entry name" value="CbiX_SirB_N"/>
    <property type="match status" value="1"/>
</dbReference>
<dbReference type="Pfam" id="PF01903">
    <property type="entry name" value="CbiX"/>
    <property type="match status" value="1"/>
</dbReference>
<protein>
    <submittedName>
        <fullName evidence="3">Cobalamin biosynthesis protein CbiX</fullName>
    </submittedName>
</protein>
<dbReference type="GO" id="GO:0046872">
    <property type="term" value="F:metal ion binding"/>
    <property type="evidence" value="ECO:0007669"/>
    <property type="project" value="UniProtKB-KW"/>
</dbReference>
<dbReference type="GO" id="GO:0016829">
    <property type="term" value="F:lyase activity"/>
    <property type="evidence" value="ECO:0007669"/>
    <property type="project" value="UniProtKB-KW"/>
</dbReference>
<dbReference type="InterPro" id="IPR050963">
    <property type="entry name" value="Sirohydro_Cobaltochel/CbiX"/>
</dbReference>
<accession>A0A515DAZ6</accession>
<evidence type="ECO:0000256" key="2">
    <source>
        <dbReference type="ARBA" id="ARBA00023239"/>
    </source>
</evidence>
<keyword evidence="4" id="KW-1185">Reference proteome</keyword>
<dbReference type="AlphaFoldDB" id="A0A515DAZ6"/>
<organism evidence="3 4">
    <name type="scientific">Rhodoferax sediminis</name>
    <dbReference type="NCBI Taxonomy" id="2509614"/>
    <lineage>
        <taxon>Bacteria</taxon>
        <taxon>Pseudomonadati</taxon>
        <taxon>Pseudomonadota</taxon>
        <taxon>Betaproteobacteria</taxon>
        <taxon>Burkholderiales</taxon>
        <taxon>Comamonadaceae</taxon>
        <taxon>Rhodoferax</taxon>
    </lineage>
</organism>
<dbReference type="InterPro" id="IPR002762">
    <property type="entry name" value="CbiX-like"/>
</dbReference>
<proteinExistence type="predicted"/>
<dbReference type="Gene3D" id="3.40.50.1400">
    <property type="match status" value="1"/>
</dbReference>
<gene>
    <name evidence="3" type="ORF">EUB48_10110</name>
</gene>
<name>A0A515DAZ6_9BURK</name>
<dbReference type="RefSeq" id="WP_142818788.1">
    <property type="nucleotide sequence ID" value="NZ_CP035503.1"/>
</dbReference>
<dbReference type="KEGG" id="rhf:EUB48_10110"/>
<dbReference type="EMBL" id="CP035503">
    <property type="protein sequence ID" value="QDL37584.1"/>
    <property type="molecule type" value="Genomic_DNA"/>
</dbReference>
<dbReference type="OrthoDB" id="9797895at2"/>
<sequence length="121" mass="13410">MVTVRGIVLLAHGSRDPLWRQPIERVAAHMREHDAQVLVACAYLELTEPDLAAATAQLLERGAGSIRVVPMFLGIGQHVRDDLPRLVAELKVRYPQIRLTLQPAIGEDARMIELMAQIALS</sequence>
<keyword evidence="1" id="KW-0479">Metal-binding</keyword>